<evidence type="ECO:0000259" key="9">
    <source>
        <dbReference type="PROSITE" id="PS51140"/>
    </source>
</evidence>
<proteinExistence type="inferred from homology"/>
<dbReference type="VEuPathDB" id="CryptoDB:Vbra_7882"/>
<feature type="domain" description="CUE" evidence="9">
    <location>
        <begin position="219"/>
        <end position="262"/>
    </location>
</feature>
<dbReference type="InterPro" id="IPR009060">
    <property type="entry name" value="UBA-like_sf"/>
</dbReference>
<feature type="compositionally biased region" description="Low complexity" evidence="7">
    <location>
        <begin position="348"/>
        <end position="357"/>
    </location>
</feature>
<dbReference type="PROSITE" id="PS50004">
    <property type="entry name" value="C2"/>
    <property type="match status" value="1"/>
</dbReference>
<organism evidence="10 11">
    <name type="scientific">Vitrella brassicaformis (strain CCMP3155)</name>
    <dbReference type="NCBI Taxonomy" id="1169540"/>
    <lineage>
        <taxon>Eukaryota</taxon>
        <taxon>Sar</taxon>
        <taxon>Alveolata</taxon>
        <taxon>Colpodellida</taxon>
        <taxon>Vitrellaceae</taxon>
        <taxon>Vitrella</taxon>
    </lineage>
</organism>
<evidence type="ECO:0000313" key="11">
    <source>
        <dbReference type="Proteomes" id="UP000041254"/>
    </source>
</evidence>
<feature type="compositionally biased region" description="Gly residues" evidence="7">
    <location>
        <begin position="210"/>
        <end position="221"/>
    </location>
</feature>
<dbReference type="InterPro" id="IPR000008">
    <property type="entry name" value="C2_dom"/>
</dbReference>
<dbReference type="PANTHER" id="PTHR48104:SF30">
    <property type="entry name" value="METACASPASE-1"/>
    <property type="match status" value="1"/>
</dbReference>
<dbReference type="SUPFAM" id="SSF49562">
    <property type="entry name" value="C2 domain (Calcium/lipid-binding domain, CaLB)"/>
    <property type="match status" value="1"/>
</dbReference>
<dbReference type="GO" id="GO:0045087">
    <property type="term" value="P:innate immune response"/>
    <property type="evidence" value="ECO:0007669"/>
    <property type="project" value="UniProtKB-KW"/>
</dbReference>
<evidence type="ECO:0000256" key="3">
    <source>
        <dbReference type="ARBA" id="ARBA00022588"/>
    </source>
</evidence>
<dbReference type="SMART" id="SM00239">
    <property type="entry name" value="C2"/>
    <property type="match status" value="1"/>
</dbReference>
<feature type="compositionally biased region" description="Polar residues" evidence="7">
    <location>
        <begin position="335"/>
        <end position="347"/>
    </location>
</feature>
<dbReference type="CDD" id="cd14279">
    <property type="entry name" value="CUE"/>
    <property type="match status" value="1"/>
</dbReference>
<dbReference type="EMBL" id="CDMY01000267">
    <property type="protein sequence ID" value="CEL98278.1"/>
    <property type="molecule type" value="Genomic_DNA"/>
</dbReference>
<sequence>MPARLQVTIIGGRNLAAKDLSGTSDPYVKLKWSGQEYKTDKVKKSLNPSWNESFLLNWEPTAQNPPLTFEVYDWDRFSKDDFMGSVALQMPPNMQIGGAPMEGWYDLQNGGKGQIGLKFQLFPGHGGQQQQGGSRPYQAQQIVTINGPPMQQMGGGGGFPSYPAQQPSYPAQQQQQPPLGGGAYPQLGPPPSYTNAPPAYSQSPPPPAYAGGGGGGGGGRGNTVQEIMSILPHVNRQQVESALQRHNGNKDAAVDELLGGGGGQQPKKVEPNPRYLKDIKEILPHCSYEDIAKALVKWDNDKEKALDELIKQQITVAADQSPHHSQQQSYHPTQGTQSHPYQSWYSVQQQGTSQQQTHPFTHPGVTQASSIGGAPTQPTGRKKALLIGINYTGTRAELRGCINDVRNMRRVLTGIYGFPDTPETMVVLTDDSNDRRFLPTRANILTACRWLALNAQPGDALFFHFSGHGAQQVDPSGREEDGMDETILPMDYQRAGQIVDDELHNLIVHPLPSGCRLTAVMDCCHSGTGLDLPYTWEPRRGGWVEDDNPSHTMGDVQLFSGCEDAQTSADAGGTLFAPHAAGGAMTSAFIAALTQNPFGHTYPSLLQALHTNLRHRGFQQRPQLTSTQRFQFQRAFDFTSSVPNSNQYIGRVTRKRKKPKRPLMGMGGQGGMGGVGNMALGALGGFMVGNMLGDLLFD</sequence>
<protein>
    <recommendedName>
        <fullName evidence="12">C2 domain-containing protein</fullName>
    </recommendedName>
</protein>
<name>A0A0G4ELI5_VITBC</name>
<dbReference type="CDD" id="cd00030">
    <property type="entry name" value="C2"/>
    <property type="match status" value="1"/>
</dbReference>
<dbReference type="InterPro" id="IPR011600">
    <property type="entry name" value="Pept_C14_caspase"/>
</dbReference>
<evidence type="ECO:0000259" key="8">
    <source>
        <dbReference type="PROSITE" id="PS50004"/>
    </source>
</evidence>
<dbReference type="PRINTS" id="PR00360">
    <property type="entry name" value="C2DOMAIN"/>
</dbReference>
<keyword evidence="4" id="KW-0391">Immunity</keyword>
<dbReference type="GO" id="GO:0043130">
    <property type="term" value="F:ubiquitin binding"/>
    <property type="evidence" value="ECO:0007669"/>
    <property type="project" value="InterPro"/>
</dbReference>
<dbReference type="InterPro" id="IPR003892">
    <property type="entry name" value="CUE"/>
</dbReference>
<evidence type="ECO:0008006" key="12">
    <source>
        <dbReference type="Google" id="ProtNLM"/>
    </source>
</evidence>
<feature type="region of interest" description="Disordered" evidence="7">
    <location>
        <begin position="147"/>
        <end position="223"/>
    </location>
</feature>
<dbReference type="AlphaFoldDB" id="A0A0G4ELI5"/>
<dbReference type="PANTHER" id="PTHR48104">
    <property type="entry name" value="METACASPASE-4"/>
    <property type="match status" value="1"/>
</dbReference>
<evidence type="ECO:0000256" key="2">
    <source>
        <dbReference type="ARBA" id="ARBA00009278"/>
    </source>
</evidence>
<dbReference type="InParanoid" id="A0A0G4ELI5"/>
<feature type="region of interest" description="Disordered" evidence="7">
    <location>
        <begin position="317"/>
        <end position="379"/>
    </location>
</feature>
<dbReference type="InterPro" id="IPR035892">
    <property type="entry name" value="C2_domain_sf"/>
</dbReference>
<dbReference type="PhylomeDB" id="A0A0G4ELI5"/>
<dbReference type="Pfam" id="PF00168">
    <property type="entry name" value="C2"/>
    <property type="match status" value="1"/>
</dbReference>
<dbReference type="InterPro" id="IPR050452">
    <property type="entry name" value="Metacaspase"/>
</dbReference>
<gene>
    <name evidence="10" type="ORF">Vbra_7882</name>
</gene>
<feature type="compositionally biased region" description="Low complexity" evidence="7">
    <location>
        <begin position="323"/>
        <end position="334"/>
    </location>
</feature>
<dbReference type="Pfam" id="PF00656">
    <property type="entry name" value="Peptidase_C14"/>
    <property type="match status" value="1"/>
</dbReference>
<comment type="similarity">
    <text evidence="1">Belongs to the peptidase C14B family.</text>
</comment>
<dbReference type="Gene3D" id="2.60.40.150">
    <property type="entry name" value="C2 domain"/>
    <property type="match status" value="1"/>
</dbReference>
<dbReference type="GO" id="GO:0006914">
    <property type="term" value="P:autophagy"/>
    <property type="evidence" value="ECO:0007669"/>
    <property type="project" value="UniProtKB-KW"/>
</dbReference>
<feature type="compositionally biased region" description="Low complexity" evidence="7">
    <location>
        <begin position="160"/>
        <end position="178"/>
    </location>
</feature>
<evidence type="ECO:0000256" key="4">
    <source>
        <dbReference type="ARBA" id="ARBA00022859"/>
    </source>
</evidence>
<keyword evidence="5" id="KW-0072">Autophagy</keyword>
<feature type="domain" description="C2" evidence="8">
    <location>
        <begin position="1"/>
        <end position="105"/>
    </location>
</feature>
<keyword evidence="11" id="KW-1185">Reference proteome</keyword>
<evidence type="ECO:0000256" key="7">
    <source>
        <dbReference type="SAM" id="MobiDB-lite"/>
    </source>
</evidence>
<evidence type="ECO:0000256" key="1">
    <source>
        <dbReference type="ARBA" id="ARBA00009005"/>
    </source>
</evidence>
<accession>A0A0G4ELI5</accession>
<dbReference type="Pfam" id="PF02845">
    <property type="entry name" value="CUE"/>
    <property type="match status" value="1"/>
</dbReference>
<reference evidence="10 11" key="1">
    <citation type="submission" date="2014-11" db="EMBL/GenBank/DDBJ databases">
        <authorList>
            <person name="Zhu J."/>
            <person name="Qi W."/>
            <person name="Song R."/>
        </authorList>
    </citation>
    <scope>NUCLEOTIDE SEQUENCE [LARGE SCALE GENOMIC DNA]</scope>
</reference>
<dbReference type="SUPFAM" id="SSF52129">
    <property type="entry name" value="Caspase-like"/>
    <property type="match status" value="1"/>
</dbReference>
<evidence type="ECO:0000256" key="5">
    <source>
        <dbReference type="ARBA" id="ARBA00023006"/>
    </source>
</evidence>
<dbReference type="OrthoDB" id="3223806at2759"/>
<comment type="similarity">
    <text evidence="2">Belongs to the tollip family.</text>
</comment>
<evidence type="ECO:0000256" key="6">
    <source>
        <dbReference type="ARBA" id="ARBA00023198"/>
    </source>
</evidence>
<dbReference type="GO" id="GO:0004197">
    <property type="term" value="F:cysteine-type endopeptidase activity"/>
    <property type="evidence" value="ECO:0007669"/>
    <property type="project" value="InterPro"/>
</dbReference>
<dbReference type="InterPro" id="IPR029030">
    <property type="entry name" value="Caspase-like_dom_sf"/>
</dbReference>
<dbReference type="GO" id="GO:0005737">
    <property type="term" value="C:cytoplasm"/>
    <property type="evidence" value="ECO:0007669"/>
    <property type="project" value="TreeGrafter"/>
</dbReference>
<evidence type="ECO:0000313" key="10">
    <source>
        <dbReference type="EMBL" id="CEL98278.1"/>
    </source>
</evidence>
<dbReference type="Gene3D" id="3.40.50.12660">
    <property type="match status" value="1"/>
</dbReference>
<dbReference type="PROSITE" id="PS51140">
    <property type="entry name" value="CUE"/>
    <property type="match status" value="1"/>
</dbReference>
<keyword evidence="6" id="KW-0395">Inflammatory response</keyword>
<dbReference type="GO" id="GO:0006508">
    <property type="term" value="P:proteolysis"/>
    <property type="evidence" value="ECO:0007669"/>
    <property type="project" value="InterPro"/>
</dbReference>
<keyword evidence="3" id="KW-0399">Innate immunity</keyword>
<dbReference type="SUPFAM" id="SSF46934">
    <property type="entry name" value="UBA-like"/>
    <property type="match status" value="1"/>
</dbReference>
<dbReference type="Proteomes" id="UP000041254">
    <property type="component" value="Unassembled WGS sequence"/>
</dbReference>